<accession>A0A2S1KRS0</accession>
<dbReference type="AlphaFoldDB" id="A0A2S1KRS0"/>
<reference evidence="2 3" key="1">
    <citation type="submission" date="2017-04" db="EMBL/GenBank/DDBJ databases">
        <title>Weissella cibaria strain m2 complete genome.</title>
        <authorList>
            <person name="Pan Q."/>
            <person name="Tan M."/>
            <person name="Yao F."/>
            <person name="Su S."/>
        </authorList>
    </citation>
    <scope>NUCLEOTIDE SEQUENCE [LARGE SCALE GENOMIC DNA]</scope>
    <source>
        <strain evidence="2 3">M2</strain>
    </source>
</reference>
<dbReference type="EMBL" id="CP020928">
    <property type="protein sequence ID" value="AWF95692.1"/>
    <property type="molecule type" value="Genomic_DNA"/>
</dbReference>
<keyword evidence="1" id="KW-0472">Membrane</keyword>
<feature type="transmembrane region" description="Helical" evidence="1">
    <location>
        <begin position="21"/>
        <end position="41"/>
    </location>
</feature>
<sequence length="44" mass="4980">MLIMSSRRDGPFSCGQKKQMTHLSLFDFVSVMITVLVSHATKNH</sequence>
<evidence type="ECO:0000313" key="2">
    <source>
        <dbReference type="EMBL" id="AWF95692.1"/>
    </source>
</evidence>
<proteinExistence type="predicted"/>
<evidence type="ECO:0000313" key="3">
    <source>
        <dbReference type="Proteomes" id="UP000244870"/>
    </source>
</evidence>
<keyword evidence="1" id="KW-1133">Transmembrane helix</keyword>
<keyword evidence="1" id="KW-0812">Transmembrane</keyword>
<gene>
    <name evidence="2" type="ORF">B6254_1288</name>
</gene>
<evidence type="ECO:0000256" key="1">
    <source>
        <dbReference type="SAM" id="Phobius"/>
    </source>
</evidence>
<dbReference type="Proteomes" id="UP000244870">
    <property type="component" value="Chromosome"/>
</dbReference>
<protein>
    <submittedName>
        <fullName evidence="2">Uncharacterized protein</fullName>
    </submittedName>
</protein>
<organism evidence="2 3">
    <name type="scientific">Weissella cibaria</name>
    <dbReference type="NCBI Taxonomy" id="137591"/>
    <lineage>
        <taxon>Bacteria</taxon>
        <taxon>Bacillati</taxon>
        <taxon>Bacillota</taxon>
        <taxon>Bacilli</taxon>
        <taxon>Lactobacillales</taxon>
        <taxon>Lactobacillaceae</taxon>
        <taxon>Weissella</taxon>
    </lineage>
</organism>
<name>A0A2S1KRS0_9LACO</name>